<dbReference type="HOGENOM" id="CLU_2146270_0_0_1"/>
<sequence>MSLPSSAAAHCSRMKYSPHPTLSYAYLNAEWSEVVTYNLNLFILPQAFDVGSHQSPTRSRTCSDRTETICSGTRVLKRGKEEPMRNHLGNAKIQKDGALPVTQLSRSEIRNV</sequence>
<feature type="region of interest" description="Disordered" evidence="1">
    <location>
        <begin position="79"/>
        <end position="99"/>
    </location>
</feature>
<keyword evidence="3" id="KW-1185">Reference proteome</keyword>
<evidence type="ECO:0000256" key="1">
    <source>
        <dbReference type="SAM" id="MobiDB-lite"/>
    </source>
</evidence>
<reference evidence="2 3" key="1">
    <citation type="submission" date="2014-04" db="EMBL/GenBank/DDBJ databases">
        <authorList>
            <consortium name="DOE Joint Genome Institute"/>
            <person name="Kuo A."/>
            <person name="Kohler A."/>
            <person name="Nagy L.G."/>
            <person name="Floudas D."/>
            <person name="Copeland A."/>
            <person name="Barry K.W."/>
            <person name="Cichocki N."/>
            <person name="Veneault-Fourrey C."/>
            <person name="LaButti K."/>
            <person name="Lindquist E.A."/>
            <person name="Lipzen A."/>
            <person name="Lundell T."/>
            <person name="Morin E."/>
            <person name="Murat C."/>
            <person name="Sun H."/>
            <person name="Tunlid A."/>
            <person name="Henrissat B."/>
            <person name="Grigoriev I.V."/>
            <person name="Hibbett D.S."/>
            <person name="Martin F."/>
            <person name="Nordberg H.P."/>
            <person name="Cantor M.N."/>
            <person name="Hua S.X."/>
        </authorList>
    </citation>
    <scope>NUCLEOTIDE SEQUENCE [LARGE SCALE GENOMIC DNA]</scope>
    <source>
        <strain evidence="2 3">LaAM-08-1</strain>
    </source>
</reference>
<organism evidence="2 3">
    <name type="scientific">Laccaria amethystina LaAM-08-1</name>
    <dbReference type="NCBI Taxonomy" id="1095629"/>
    <lineage>
        <taxon>Eukaryota</taxon>
        <taxon>Fungi</taxon>
        <taxon>Dikarya</taxon>
        <taxon>Basidiomycota</taxon>
        <taxon>Agaricomycotina</taxon>
        <taxon>Agaricomycetes</taxon>
        <taxon>Agaricomycetidae</taxon>
        <taxon>Agaricales</taxon>
        <taxon>Agaricineae</taxon>
        <taxon>Hydnangiaceae</taxon>
        <taxon>Laccaria</taxon>
    </lineage>
</organism>
<gene>
    <name evidence="2" type="ORF">K443DRAFT_420212</name>
</gene>
<dbReference type="Proteomes" id="UP000054477">
    <property type="component" value="Unassembled WGS sequence"/>
</dbReference>
<proteinExistence type="predicted"/>
<reference evidence="3" key="2">
    <citation type="submission" date="2015-01" db="EMBL/GenBank/DDBJ databases">
        <title>Evolutionary Origins and Diversification of the Mycorrhizal Mutualists.</title>
        <authorList>
            <consortium name="DOE Joint Genome Institute"/>
            <consortium name="Mycorrhizal Genomics Consortium"/>
            <person name="Kohler A."/>
            <person name="Kuo A."/>
            <person name="Nagy L.G."/>
            <person name="Floudas D."/>
            <person name="Copeland A."/>
            <person name="Barry K.W."/>
            <person name="Cichocki N."/>
            <person name="Veneault-Fourrey C."/>
            <person name="LaButti K."/>
            <person name="Lindquist E.A."/>
            <person name="Lipzen A."/>
            <person name="Lundell T."/>
            <person name="Morin E."/>
            <person name="Murat C."/>
            <person name="Riley R."/>
            <person name="Ohm R."/>
            <person name="Sun H."/>
            <person name="Tunlid A."/>
            <person name="Henrissat B."/>
            <person name="Grigoriev I.V."/>
            <person name="Hibbett D.S."/>
            <person name="Martin F."/>
        </authorList>
    </citation>
    <scope>NUCLEOTIDE SEQUENCE [LARGE SCALE GENOMIC DNA]</scope>
    <source>
        <strain evidence="3">LaAM-08-1</strain>
    </source>
</reference>
<dbReference type="EMBL" id="KN838880">
    <property type="protein sequence ID" value="KIJ92851.1"/>
    <property type="molecule type" value="Genomic_DNA"/>
</dbReference>
<name>A0A0C9X5D4_9AGAR</name>
<accession>A0A0C9X5D4</accession>
<evidence type="ECO:0000313" key="2">
    <source>
        <dbReference type="EMBL" id="KIJ92851.1"/>
    </source>
</evidence>
<dbReference type="AlphaFoldDB" id="A0A0C9X5D4"/>
<evidence type="ECO:0000313" key="3">
    <source>
        <dbReference type="Proteomes" id="UP000054477"/>
    </source>
</evidence>
<protein>
    <submittedName>
        <fullName evidence="2">Uncharacterized protein</fullName>
    </submittedName>
</protein>